<dbReference type="AlphaFoldDB" id="A0A2L1UEN4"/>
<organism evidence="2 3">
    <name type="scientific">Paenibacillus larvae subsp. larvae</name>
    <dbReference type="NCBI Taxonomy" id="147375"/>
    <lineage>
        <taxon>Bacteria</taxon>
        <taxon>Bacillati</taxon>
        <taxon>Bacillota</taxon>
        <taxon>Bacilli</taxon>
        <taxon>Bacillales</taxon>
        <taxon>Paenibacillaceae</taxon>
        <taxon>Paenibacillus</taxon>
    </lineage>
</organism>
<feature type="transmembrane region" description="Helical" evidence="1">
    <location>
        <begin position="149"/>
        <end position="167"/>
    </location>
</feature>
<dbReference type="Pfam" id="PF05675">
    <property type="entry name" value="DUF817"/>
    <property type="match status" value="1"/>
</dbReference>
<dbReference type="PIRSF" id="PIRSF009141">
    <property type="entry name" value="UCP009141"/>
    <property type="match status" value="1"/>
</dbReference>
<feature type="transmembrane region" description="Helical" evidence="1">
    <location>
        <begin position="202"/>
        <end position="224"/>
    </location>
</feature>
<accession>A0A2L1UEN4</accession>
<keyword evidence="1" id="KW-0812">Transmembrane</keyword>
<proteinExistence type="predicted"/>
<dbReference type="Proteomes" id="UP000239833">
    <property type="component" value="Chromosome"/>
</dbReference>
<feature type="transmembrane region" description="Helical" evidence="1">
    <location>
        <begin position="173"/>
        <end position="190"/>
    </location>
</feature>
<evidence type="ECO:0000313" key="3">
    <source>
        <dbReference type="Proteomes" id="UP000239833"/>
    </source>
</evidence>
<keyword evidence="1" id="KW-0472">Membrane</keyword>
<name>A0A2L1UEN4_9BACL</name>
<sequence>MELEKTASGKGKFQIKLMILQLWRFGLEQAKSCVFAVAVFATLAVSKMIHIPWLPRYDLILLVLLAVQVWMYRSGKETLDEIKVICVFHLIGLGLELYKVHMGSWAYPEPALTKICGVPLYSGFMYASVASYLCQAWRRFDLRLTSWPHPFLTVSLSAVIYANFFTHHFIMDLRWVLLAAVFAVFLRVQVSYRVGHETYRMPLALSFLLIGFFIWVAENIATFFGAWQYPNQREGWSLVDFSKISSWYLLVIISIIIVAQLKHVKAKRPTGNPAMTREPETKKRVLSFRGIAIHPIEDSPDE</sequence>
<feature type="transmembrane region" description="Helical" evidence="1">
    <location>
        <begin position="118"/>
        <end position="137"/>
    </location>
</feature>
<reference evidence="3" key="1">
    <citation type="submission" date="2017-02" db="EMBL/GenBank/DDBJ databases">
        <title>Delineation of Paenibacillus larvae strains originating from foulbrood outbreaks.</title>
        <authorList>
            <person name="Beims H."/>
            <person name="Bunk B."/>
            <person name="Sproeer C."/>
            <person name="Mohr K.I."/>
            <person name="Pradella S."/>
            <person name="Guenther G."/>
            <person name="Rohde M."/>
            <person name="von der Ohe W."/>
            <person name="Steinert M."/>
        </authorList>
    </citation>
    <scope>NUCLEOTIDE SEQUENCE [LARGE SCALE GENOMIC DNA]</scope>
    <source>
        <strain evidence="3">Eric_III</strain>
    </source>
</reference>
<dbReference type="EMBL" id="CP019655">
    <property type="protein sequence ID" value="AVF26586.1"/>
    <property type="molecule type" value="Genomic_DNA"/>
</dbReference>
<evidence type="ECO:0000256" key="1">
    <source>
        <dbReference type="SAM" id="Phobius"/>
    </source>
</evidence>
<feature type="transmembrane region" description="Helical" evidence="1">
    <location>
        <begin position="33"/>
        <end position="53"/>
    </location>
</feature>
<evidence type="ECO:0000313" key="2">
    <source>
        <dbReference type="EMBL" id="AVF26586.1"/>
    </source>
</evidence>
<gene>
    <name evidence="2" type="ORF">ERICIII_02432</name>
</gene>
<dbReference type="InterPro" id="IPR008535">
    <property type="entry name" value="DUF817"/>
</dbReference>
<feature type="transmembrane region" description="Helical" evidence="1">
    <location>
        <begin position="244"/>
        <end position="261"/>
    </location>
</feature>
<keyword evidence="1" id="KW-1133">Transmembrane helix</keyword>
<protein>
    <submittedName>
        <fullName evidence="2">Putative integral membrane protein</fullName>
    </submittedName>
</protein>